<evidence type="ECO:0000313" key="4">
    <source>
        <dbReference type="Proteomes" id="UP000229789"/>
    </source>
</evidence>
<evidence type="ECO:0000313" key="3">
    <source>
        <dbReference type="EMBL" id="PIV46467.1"/>
    </source>
</evidence>
<evidence type="ECO:0000313" key="5">
    <source>
        <dbReference type="Proteomes" id="UP000230477"/>
    </source>
</evidence>
<dbReference type="EMBL" id="PCUF01000001">
    <property type="protein sequence ID" value="PIN66820.1"/>
    <property type="molecule type" value="Genomic_DNA"/>
</dbReference>
<evidence type="ECO:0000256" key="1">
    <source>
        <dbReference type="SAM" id="Coils"/>
    </source>
</evidence>
<accession>A0A2H9M8R5</accession>
<gene>
    <name evidence="3" type="ORF">COS22_01375</name>
    <name evidence="2" type="ORF">COW69_00310</name>
</gene>
<dbReference type="Proteomes" id="UP000229789">
    <property type="component" value="Unassembled WGS sequence"/>
</dbReference>
<keyword evidence="1" id="KW-0175">Coiled coil</keyword>
<dbReference type="AlphaFoldDB" id="A0A2G9LKX2"/>
<comment type="caution">
    <text evidence="2">The sequence shown here is derived from an EMBL/GenBank/DDBJ whole genome shotgun (WGS) entry which is preliminary data.</text>
</comment>
<name>A0A2G9LKX2_HUBC1</name>
<dbReference type="EMBL" id="PETW01000024">
    <property type="protein sequence ID" value="PIV46467.1"/>
    <property type="molecule type" value="Genomic_DNA"/>
</dbReference>
<evidence type="ECO:0000313" key="2">
    <source>
        <dbReference type="EMBL" id="PIN66820.1"/>
    </source>
</evidence>
<sequence length="645" mass="72780">MIQFFDEQNKGLSPDLIPRYGFGATPDGGMTAQLSYEQQVNQIINWGAKAIEISVFPWGIGGAKGKAGVPPSDESMGIIKQLVNLNNISFGIHAPYSMQGVGSESIVNVIHDSNTDAGARFQKDSTDLMQRLTYVADKTGAQWINIHTTFENWTSPQKGESGKPVAKHATVYDVASGMYIPVQRNKIGVDSETNELLWETDAEVANRINKDFSNQLEKQVYSDIYSTDINYHSFVSPLEYKLQDTQNQHNNFLQKLQTSKDEIRAKRELSEEQKNQQLKQLEQQEKKIKEEFSLEIADAIKRLEERKELFKPILKASFSNLIKNLSANEYKYHLSDNAFNLMEKYVEDPKFGEWINKDDSMRDELRGEISRLKREWDSARKRGKEGIDPGEKGILTWSKAIVENGSSNLAKMMENIDKYEKEKLNKKDSNLKIFVENPDIRFLGDADTTAEMVIEAQKKLRNIGRSDLAERIGMNMDTSHANSFWGVESIESQGQDKGKVITSGGIAEQWEEIKKNKQLAAIKHMHLNDTPGGEHIISPMGVSKEFGGMGIKGAETILSDLKKHGKYDKMQVVLESGALSGVGFKMSQEAIDRSNIGGYYYNTPIVRGMSPFAAPSFYSDHLFIGQNQQGQDNSYFKMTPDFKFF</sequence>
<reference evidence="2 4" key="1">
    <citation type="submission" date="2017-09" db="EMBL/GenBank/DDBJ databases">
        <title>Depth-based differentiation of microbial function through sediment-hosted aquifers and enrichment of novel symbionts in the deep terrestrial subsurface.</title>
        <authorList>
            <person name="Probst A.J."/>
            <person name="Ladd B."/>
            <person name="Jarett J.K."/>
            <person name="Geller-Mcgrath D.E."/>
            <person name="Sieber C.M."/>
            <person name="Emerson J.B."/>
            <person name="Anantharaman K."/>
            <person name="Thomas B.C."/>
            <person name="Malmstrom R."/>
            <person name="Stieglmeier M."/>
            <person name="Klingl A."/>
            <person name="Woyke T."/>
            <person name="Ryan C.M."/>
            <person name="Banfield J.F."/>
        </authorList>
    </citation>
    <scope>NUCLEOTIDE SEQUENCE [LARGE SCALE GENOMIC DNA]</scope>
    <source>
        <strain evidence="3">CG02_land_8_20_14_3_00_31_209</strain>
        <strain evidence="2">CG18_big_fil_WC_8_21_14_2_50_31_19</strain>
    </source>
</reference>
<proteinExistence type="predicted"/>
<reference evidence="5" key="2">
    <citation type="submission" date="2017-09" db="EMBL/GenBank/DDBJ databases">
        <title>Depth-based differentiation of microbial function through sediment-hosted aquifers and enrichment of novel symbionts in the deep terrestrial subsurface.</title>
        <authorList>
            <person name="Probst A.J."/>
            <person name="Ladd B."/>
            <person name="Jarett J.K."/>
            <person name="Geller-Mcgrath D.E."/>
            <person name="Sieber C.M.K."/>
            <person name="Emerson J.B."/>
            <person name="Anantharaman K."/>
            <person name="Thomas B.C."/>
            <person name="Malmstrom R."/>
            <person name="Stieglmeier M."/>
            <person name="Klingl A."/>
            <person name="Woyke T."/>
            <person name="Ryan C.M."/>
            <person name="Banfield J.F."/>
        </authorList>
    </citation>
    <scope>NUCLEOTIDE SEQUENCE [LARGE SCALE GENOMIC DNA]</scope>
</reference>
<dbReference type="Gene3D" id="3.20.20.150">
    <property type="entry name" value="Divalent-metal-dependent TIM barrel enzymes"/>
    <property type="match status" value="1"/>
</dbReference>
<dbReference type="InterPro" id="IPR036237">
    <property type="entry name" value="Xyl_isomerase-like_sf"/>
</dbReference>
<dbReference type="SUPFAM" id="SSF51658">
    <property type="entry name" value="Xylose isomerase-like"/>
    <property type="match status" value="1"/>
</dbReference>
<organism evidence="2 4">
    <name type="scientific">Huberarchaeum crystalense</name>
    <dbReference type="NCBI Taxonomy" id="2014257"/>
    <lineage>
        <taxon>Archaea</taxon>
        <taxon>Candidatus Huberarchaeota</taxon>
        <taxon>Candidatus Huberarchaeia</taxon>
        <taxon>Candidatus Huberarchaeales</taxon>
        <taxon>Candidatus Huberarchaeaceae</taxon>
        <taxon>Candidatus Huberarchaeum</taxon>
    </lineage>
</organism>
<feature type="coiled-coil region" evidence="1">
    <location>
        <begin position="355"/>
        <end position="429"/>
    </location>
</feature>
<protein>
    <submittedName>
        <fullName evidence="2">Uncharacterized protein</fullName>
    </submittedName>
</protein>
<feature type="coiled-coil region" evidence="1">
    <location>
        <begin position="242"/>
        <end position="298"/>
    </location>
</feature>
<accession>A0A2G9LKX2</accession>
<dbReference type="Proteomes" id="UP000230477">
    <property type="component" value="Unassembled WGS sequence"/>
</dbReference>